<dbReference type="EMBL" id="FOEG01000004">
    <property type="protein sequence ID" value="SEO91172.1"/>
    <property type="molecule type" value="Genomic_DNA"/>
</dbReference>
<name>A0A1H8TJL7_9GAMM</name>
<dbReference type="CDD" id="cd06223">
    <property type="entry name" value="PRTases_typeI"/>
    <property type="match status" value="1"/>
</dbReference>
<accession>A0A1H8TJL7</accession>
<dbReference type="InterPro" id="IPR029057">
    <property type="entry name" value="PRTase-like"/>
</dbReference>
<dbReference type="Pfam" id="PF18912">
    <property type="entry name" value="DZR_2"/>
    <property type="match status" value="1"/>
</dbReference>
<dbReference type="SUPFAM" id="SSF53271">
    <property type="entry name" value="PRTase-like"/>
    <property type="match status" value="1"/>
</dbReference>
<protein>
    <submittedName>
        <fullName evidence="3">ComF family protein</fullName>
    </submittedName>
</protein>
<dbReference type="OrthoDB" id="9793412at2"/>
<proteinExistence type="inferred from homology"/>
<dbReference type="Proteomes" id="UP000199657">
    <property type="component" value="Unassembled WGS sequence"/>
</dbReference>
<evidence type="ECO:0000259" key="2">
    <source>
        <dbReference type="Pfam" id="PF18912"/>
    </source>
</evidence>
<dbReference type="PANTHER" id="PTHR47505">
    <property type="entry name" value="DNA UTILIZATION PROTEIN YHGH"/>
    <property type="match status" value="1"/>
</dbReference>
<evidence type="ECO:0000313" key="3">
    <source>
        <dbReference type="EMBL" id="SEO91172.1"/>
    </source>
</evidence>
<feature type="domain" description="Double zinc ribbon" evidence="2">
    <location>
        <begin position="13"/>
        <end position="66"/>
    </location>
</feature>
<dbReference type="PANTHER" id="PTHR47505:SF1">
    <property type="entry name" value="DNA UTILIZATION PROTEIN YHGH"/>
    <property type="match status" value="1"/>
</dbReference>
<evidence type="ECO:0000256" key="1">
    <source>
        <dbReference type="ARBA" id="ARBA00008007"/>
    </source>
</evidence>
<comment type="similarity">
    <text evidence="1">Belongs to the ComF/GntX family.</text>
</comment>
<dbReference type="RefSeq" id="WP_091643622.1">
    <property type="nucleotide sequence ID" value="NZ_FOEG01000004.1"/>
</dbReference>
<dbReference type="AlphaFoldDB" id="A0A1H8TJL7"/>
<dbReference type="InterPro" id="IPR044005">
    <property type="entry name" value="DZR_2"/>
</dbReference>
<dbReference type="InterPro" id="IPR051910">
    <property type="entry name" value="ComF/GntX_DNA_util-trans"/>
</dbReference>
<reference evidence="3 4" key="1">
    <citation type="submission" date="2016-10" db="EMBL/GenBank/DDBJ databases">
        <authorList>
            <person name="de Groot N.N."/>
        </authorList>
    </citation>
    <scope>NUCLEOTIDE SEQUENCE [LARGE SCALE GENOMIC DNA]</scope>
    <source>
        <strain evidence="3 4">CGMCC 1.6291</strain>
    </source>
</reference>
<dbReference type="STRING" id="406100.SAMN04488052_104254"/>
<sequence>MDSVYRITQWIAAALLPPTCLCCGRPGAAGLDLCAGCYRDLPRNRHACHGCAAPVAAGVHLCGHCQTHADHCNAVIAPWRYEAPIDGLIQALKFHGQLPAGQLLGALLARELVQRHPPTVDAIIPMPAHPRRLRERGFNQAAEIARAISAATGIPVRHHWLLRRRHTRPQTGLGRTHRERNLLGAFTAHPAVAGCRLALVDDVVTTGSTSTEAAQALKRAGASDVVTWAVARAALQL</sequence>
<gene>
    <name evidence="3" type="ORF">SAMN04488052_104254</name>
</gene>
<evidence type="ECO:0000313" key="4">
    <source>
        <dbReference type="Proteomes" id="UP000199657"/>
    </source>
</evidence>
<dbReference type="InterPro" id="IPR000836">
    <property type="entry name" value="PRTase_dom"/>
</dbReference>
<keyword evidence="4" id="KW-1185">Reference proteome</keyword>
<dbReference type="Gene3D" id="3.40.50.2020">
    <property type="match status" value="1"/>
</dbReference>
<organism evidence="3 4">
    <name type="scientific">Aquisalimonas asiatica</name>
    <dbReference type="NCBI Taxonomy" id="406100"/>
    <lineage>
        <taxon>Bacteria</taxon>
        <taxon>Pseudomonadati</taxon>
        <taxon>Pseudomonadota</taxon>
        <taxon>Gammaproteobacteria</taxon>
        <taxon>Chromatiales</taxon>
        <taxon>Ectothiorhodospiraceae</taxon>
        <taxon>Aquisalimonas</taxon>
    </lineage>
</organism>